<evidence type="ECO:0000313" key="3">
    <source>
        <dbReference type="Proteomes" id="UP001276150"/>
    </source>
</evidence>
<sequence length="60" mass="6226">MLSLGDDLADVDMGCGQIHILPAQTSPRRIPANRANKNGAPQRSAATALANWNASGAVKL</sequence>
<evidence type="ECO:0000256" key="1">
    <source>
        <dbReference type="SAM" id="MobiDB-lite"/>
    </source>
</evidence>
<feature type="compositionally biased region" description="Polar residues" evidence="1">
    <location>
        <begin position="35"/>
        <end position="44"/>
    </location>
</feature>
<keyword evidence="3" id="KW-1185">Reference proteome</keyword>
<proteinExistence type="predicted"/>
<comment type="caution">
    <text evidence="2">The sequence shown here is derived from an EMBL/GenBank/DDBJ whole genome shotgun (WGS) entry which is preliminary data.</text>
</comment>
<reference evidence="2 3" key="1">
    <citation type="submission" date="2022-11" db="EMBL/GenBank/DDBJ databases">
        <title>Deinococcus ZS9-10, Low Temperature and Draught-tolerating, UV-resistant Bacteria from Continental Antarctica.</title>
        <authorList>
            <person name="Cheng L."/>
        </authorList>
    </citation>
    <scope>NUCLEOTIDE SEQUENCE [LARGE SCALE GENOMIC DNA]</scope>
    <source>
        <strain evidence="2 3">ZS9-10</strain>
    </source>
</reference>
<gene>
    <name evidence="2" type="ORF">ORD21_11045</name>
</gene>
<dbReference type="Proteomes" id="UP001276150">
    <property type="component" value="Unassembled WGS sequence"/>
</dbReference>
<name>A0ABU4DRQ6_9DEIO</name>
<protein>
    <submittedName>
        <fullName evidence="2">Uncharacterized protein</fullName>
    </submittedName>
</protein>
<dbReference type="RefSeq" id="WP_317640452.1">
    <property type="nucleotide sequence ID" value="NZ_JAPMIV010000019.1"/>
</dbReference>
<feature type="region of interest" description="Disordered" evidence="1">
    <location>
        <begin position="24"/>
        <end position="44"/>
    </location>
</feature>
<organism evidence="2 3">
    <name type="scientific">Deinococcus arenicola</name>
    <dbReference type="NCBI Taxonomy" id="2994950"/>
    <lineage>
        <taxon>Bacteria</taxon>
        <taxon>Thermotogati</taxon>
        <taxon>Deinococcota</taxon>
        <taxon>Deinococci</taxon>
        <taxon>Deinococcales</taxon>
        <taxon>Deinococcaceae</taxon>
        <taxon>Deinococcus</taxon>
    </lineage>
</organism>
<accession>A0ABU4DRQ6</accession>
<dbReference type="EMBL" id="JAPMIV010000019">
    <property type="protein sequence ID" value="MDV6375122.1"/>
    <property type="molecule type" value="Genomic_DNA"/>
</dbReference>
<evidence type="ECO:0000313" key="2">
    <source>
        <dbReference type="EMBL" id="MDV6375122.1"/>
    </source>
</evidence>